<dbReference type="RefSeq" id="WP_283753521.1">
    <property type="nucleotide sequence ID" value="NZ_JAQOSP010000066.1"/>
</dbReference>
<dbReference type="Gene3D" id="2.10.260.10">
    <property type="match status" value="1"/>
</dbReference>
<reference evidence="2 3" key="1">
    <citation type="submission" date="2023-01" db="EMBL/GenBank/DDBJ databases">
        <title>Novel diversity within Roseofilum (Cyanobacteria; Desertifilaceae) from marine benthic mats with descriptions of four novel species.</title>
        <authorList>
            <person name="Wang Y."/>
            <person name="Berthold D.E."/>
            <person name="Hu J."/>
            <person name="Lefler F.W."/>
            <person name="Laughinghouse H.D. IV."/>
        </authorList>
    </citation>
    <scope>NUCLEOTIDE SEQUENCE [LARGE SCALE GENOMIC DNA]</scope>
    <source>
        <strain evidence="2 3">BLCC-M154</strain>
    </source>
</reference>
<gene>
    <name evidence="2" type="ORF">PMG71_10035</name>
</gene>
<evidence type="ECO:0000259" key="1">
    <source>
        <dbReference type="SMART" id="SM00966"/>
    </source>
</evidence>
<dbReference type="PANTHER" id="PTHR40516">
    <property type="entry name" value="ANTITOXIN CHPS-RELATED"/>
    <property type="match status" value="1"/>
</dbReference>
<dbReference type="SUPFAM" id="SSF89447">
    <property type="entry name" value="AbrB/MazE/MraZ-like"/>
    <property type="match status" value="1"/>
</dbReference>
<dbReference type="SMART" id="SM00966">
    <property type="entry name" value="SpoVT_AbrB"/>
    <property type="match status" value="1"/>
</dbReference>
<keyword evidence="2" id="KW-0238">DNA-binding</keyword>
<keyword evidence="3" id="KW-1185">Reference proteome</keyword>
<evidence type="ECO:0000313" key="2">
    <source>
        <dbReference type="EMBL" id="MDJ1169765.1"/>
    </source>
</evidence>
<dbReference type="InterPro" id="IPR039052">
    <property type="entry name" value="Antitox_PemI-like"/>
</dbReference>
<dbReference type="InterPro" id="IPR007159">
    <property type="entry name" value="SpoVT-AbrB_dom"/>
</dbReference>
<organism evidence="2 3">
    <name type="scientific">Roseofilum acuticapitatum BLCC-M154</name>
    <dbReference type="NCBI Taxonomy" id="3022444"/>
    <lineage>
        <taxon>Bacteria</taxon>
        <taxon>Bacillati</taxon>
        <taxon>Cyanobacteriota</taxon>
        <taxon>Cyanophyceae</taxon>
        <taxon>Desertifilales</taxon>
        <taxon>Desertifilaceae</taxon>
        <taxon>Roseofilum</taxon>
        <taxon>Roseofilum acuticapitatum</taxon>
    </lineage>
</organism>
<dbReference type="Pfam" id="PF04014">
    <property type="entry name" value="MazE_antitoxin"/>
    <property type="match status" value="1"/>
</dbReference>
<dbReference type="Proteomes" id="UP001235303">
    <property type="component" value="Unassembled WGS sequence"/>
</dbReference>
<proteinExistence type="predicted"/>
<accession>A0ABT7AS86</accession>
<feature type="domain" description="SpoVT-AbrB" evidence="1">
    <location>
        <begin position="6"/>
        <end position="51"/>
    </location>
</feature>
<dbReference type="InterPro" id="IPR037914">
    <property type="entry name" value="SpoVT-AbrB_sf"/>
</dbReference>
<name>A0ABT7AS86_9CYAN</name>
<dbReference type="GO" id="GO:0003677">
    <property type="term" value="F:DNA binding"/>
    <property type="evidence" value="ECO:0007669"/>
    <property type="project" value="UniProtKB-KW"/>
</dbReference>
<comment type="caution">
    <text evidence="2">The sequence shown here is derived from an EMBL/GenBank/DDBJ whole genome shotgun (WGS) entry which is preliminary data.</text>
</comment>
<evidence type="ECO:0000313" key="3">
    <source>
        <dbReference type="Proteomes" id="UP001235303"/>
    </source>
</evidence>
<sequence>MVSKITKWGNSLAIPIPESVAQEIALSEGTDVDLQVIDSNLVIKVRSSSSYSLEELVSAITPENCHQEQETGVAVGNELW</sequence>
<dbReference type="PANTHER" id="PTHR40516:SF1">
    <property type="entry name" value="ANTITOXIN CHPS-RELATED"/>
    <property type="match status" value="1"/>
</dbReference>
<dbReference type="EMBL" id="JAQOSP010000066">
    <property type="protein sequence ID" value="MDJ1169765.1"/>
    <property type="molecule type" value="Genomic_DNA"/>
</dbReference>
<protein>
    <submittedName>
        <fullName evidence="2">AbrB/MazE/SpoVT family DNA-binding domain-containing protein</fullName>
    </submittedName>
</protein>